<name>A0ABT0CFA9_THEVL</name>
<dbReference type="PROSITE" id="PS01149">
    <property type="entry name" value="PSI_RSU"/>
    <property type="match status" value="1"/>
</dbReference>
<organism evidence="6 7">
    <name type="scientific">Thermostichus vulcanus str. 'Rupite'</name>
    <dbReference type="NCBI Taxonomy" id="2813851"/>
    <lineage>
        <taxon>Bacteria</taxon>
        <taxon>Bacillati</taxon>
        <taxon>Cyanobacteriota</taxon>
        <taxon>Cyanophyceae</taxon>
        <taxon>Thermostichales</taxon>
        <taxon>Thermostichaceae</taxon>
        <taxon>Thermostichus</taxon>
    </lineage>
</organism>
<dbReference type="CDD" id="cd00165">
    <property type="entry name" value="S4"/>
    <property type="match status" value="1"/>
</dbReference>
<dbReference type="Pfam" id="PF00849">
    <property type="entry name" value="PseudoU_synth_2"/>
    <property type="match status" value="1"/>
</dbReference>
<reference evidence="6" key="1">
    <citation type="submission" date="2021-02" db="EMBL/GenBank/DDBJ databases">
        <title>The CRISPR/cas machinery reduction and long-range gene transfer in the hot spring cyanobacterium Synechococcus.</title>
        <authorList>
            <person name="Dvorak P."/>
            <person name="Jahodarova E."/>
            <person name="Hasler P."/>
            <person name="Poulickova A."/>
        </authorList>
    </citation>
    <scope>NUCLEOTIDE SEQUENCE</scope>
    <source>
        <strain evidence="6">Rupite</strain>
    </source>
</reference>
<dbReference type="Gene3D" id="3.30.70.580">
    <property type="entry name" value="Pseudouridine synthase I, catalytic domain, N-terminal subdomain"/>
    <property type="match status" value="1"/>
</dbReference>
<evidence type="ECO:0000256" key="1">
    <source>
        <dbReference type="ARBA" id="ARBA00008348"/>
    </source>
</evidence>
<dbReference type="PANTHER" id="PTHR47683:SF2">
    <property type="entry name" value="RNA-BINDING S4 DOMAIN-CONTAINING PROTEIN"/>
    <property type="match status" value="1"/>
</dbReference>
<keyword evidence="2 4" id="KW-0413">Isomerase</keyword>
<dbReference type="InterPro" id="IPR006145">
    <property type="entry name" value="PsdUridine_synth_RsuA/RluA"/>
</dbReference>
<evidence type="ECO:0000313" key="6">
    <source>
        <dbReference type="EMBL" id="MCJ2544407.1"/>
    </source>
</evidence>
<dbReference type="PANTHER" id="PTHR47683">
    <property type="entry name" value="PSEUDOURIDINE SYNTHASE FAMILY PROTEIN-RELATED"/>
    <property type="match status" value="1"/>
</dbReference>
<dbReference type="InterPro" id="IPR018496">
    <property type="entry name" value="PsdUridine_synth_RsuA/RluB_CS"/>
</dbReference>
<dbReference type="NCBIfam" id="TIGR00093">
    <property type="entry name" value="pseudouridine synthase"/>
    <property type="match status" value="1"/>
</dbReference>
<feature type="domain" description="RNA-binding S4" evidence="5">
    <location>
        <begin position="5"/>
        <end position="67"/>
    </location>
</feature>
<gene>
    <name evidence="6" type="ORF">JX360_16090</name>
</gene>
<keyword evidence="7" id="KW-1185">Reference proteome</keyword>
<dbReference type="EMBL" id="JAFIRA010000063">
    <property type="protein sequence ID" value="MCJ2544407.1"/>
    <property type="molecule type" value="Genomic_DNA"/>
</dbReference>
<protein>
    <recommendedName>
        <fullName evidence="4">Pseudouridine synthase</fullName>
        <ecNumber evidence="4">5.4.99.-</ecNumber>
    </recommendedName>
</protein>
<dbReference type="Pfam" id="PF01479">
    <property type="entry name" value="S4"/>
    <property type="match status" value="1"/>
</dbReference>
<dbReference type="InterPro" id="IPR036986">
    <property type="entry name" value="S4_RNA-bd_sf"/>
</dbReference>
<proteinExistence type="inferred from homology"/>
<dbReference type="InterPro" id="IPR000748">
    <property type="entry name" value="PsdUridine_synth_RsuA/RluB/E/F"/>
</dbReference>
<dbReference type="SUPFAM" id="SSF55120">
    <property type="entry name" value="Pseudouridine synthase"/>
    <property type="match status" value="1"/>
</dbReference>
<evidence type="ECO:0000256" key="2">
    <source>
        <dbReference type="ARBA" id="ARBA00023235"/>
    </source>
</evidence>
<dbReference type="PROSITE" id="PS50889">
    <property type="entry name" value="S4"/>
    <property type="match status" value="1"/>
</dbReference>
<evidence type="ECO:0000256" key="3">
    <source>
        <dbReference type="PROSITE-ProRule" id="PRU00182"/>
    </source>
</evidence>
<accession>A0ABT0CFA9</accession>
<dbReference type="Proteomes" id="UP000830835">
    <property type="component" value="Unassembled WGS sequence"/>
</dbReference>
<evidence type="ECO:0000259" key="5">
    <source>
        <dbReference type="SMART" id="SM00363"/>
    </source>
</evidence>
<dbReference type="SMART" id="SM00363">
    <property type="entry name" value="S4"/>
    <property type="match status" value="1"/>
</dbReference>
<dbReference type="InterPro" id="IPR042092">
    <property type="entry name" value="PsdUridine_s_RsuA/RluB/E/F_cat"/>
</dbReference>
<dbReference type="InterPro" id="IPR020094">
    <property type="entry name" value="TruA/RsuA/RluB/E/F_N"/>
</dbReference>
<dbReference type="InterPro" id="IPR050343">
    <property type="entry name" value="RsuA_PseudoU_synthase"/>
</dbReference>
<dbReference type="Gene3D" id="3.30.70.1560">
    <property type="entry name" value="Alpha-L RNA-binding motif"/>
    <property type="match status" value="1"/>
</dbReference>
<keyword evidence="3" id="KW-0694">RNA-binding</keyword>
<dbReference type="Gene3D" id="3.10.290.10">
    <property type="entry name" value="RNA-binding S4 domain"/>
    <property type="match status" value="1"/>
</dbReference>
<sequence>MAEPQRLQKLLAQQGLASRRQVEAWIMAGRIRVNGAVVTELGYKADPEQDHIEVDGQRIKFSRDPVRHVLLLHKPVGVLSTCADPWGRKTVLDLLPEPWHSQIRLYPVGRLDADSSGALLLSDDGDLTLKLTHPRYHLPKTYRVQVQGQPSQTTLQHWRDGVDLEGYTTLPAEVERCPAPDFFKRSNPEGSWLRVVLFEGRNRQIRRVAERLGHPVLALHREAIGPLRLGNLKPGQFRQLEPHWIQALLAPFPQR</sequence>
<dbReference type="EC" id="5.4.99.-" evidence="4"/>
<dbReference type="InterPro" id="IPR020103">
    <property type="entry name" value="PsdUridine_synth_cat_dom_sf"/>
</dbReference>
<comment type="caution">
    <text evidence="6">The sequence shown here is derived from an EMBL/GenBank/DDBJ whole genome shotgun (WGS) entry which is preliminary data.</text>
</comment>
<evidence type="ECO:0000313" key="7">
    <source>
        <dbReference type="Proteomes" id="UP000830835"/>
    </source>
</evidence>
<evidence type="ECO:0000256" key="4">
    <source>
        <dbReference type="RuleBase" id="RU003887"/>
    </source>
</evidence>
<dbReference type="CDD" id="cd02870">
    <property type="entry name" value="PseudoU_synth_RsuA_like"/>
    <property type="match status" value="1"/>
</dbReference>
<dbReference type="InterPro" id="IPR002942">
    <property type="entry name" value="S4_RNA-bd"/>
</dbReference>
<dbReference type="RefSeq" id="WP_244352936.1">
    <property type="nucleotide sequence ID" value="NZ_JAFIRA010000063.1"/>
</dbReference>
<dbReference type="SUPFAM" id="SSF55174">
    <property type="entry name" value="Alpha-L RNA-binding motif"/>
    <property type="match status" value="1"/>
</dbReference>
<comment type="similarity">
    <text evidence="1 4">Belongs to the pseudouridine synthase RsuA family.</text>
</comment>